<evidence type="ECO:0000256" key="2">
    <source>
        <dbReference type="ARBA" id="ARBA00005275"/>
    </source>
</evidence>
<gene>
    <name evidence="9" type="primary">dcuC</name>
    <name evidence="9" type="ORF">PF021_03315</name>
</gene>
<feature type="transmembrane region" description="Helical" evidence="8">
    <location>
        <begin position="81"/>
        <end position="99"/>
    </location>
</feature>
<feature type="transmembrane region" description="Helical" evidence="8">
    <location>
        <begin position="242"/>
        <end position="275"/>
    </location>
</feature>
<evidence type="ECO:0000256" key="5">
    <source>
        <dbReference type="ARBA" id="ARBA00022692"/>
    </source>
</evidence>
<proteinExistence type="inferred from homology"/>
<comment type="similarity">
    <text evidence="2">Belongs to the DcuC/DcuD transporter (TC 2.A.61) family.</text>
</comment>
<feature type="transmembrane region" description="Helical" evidence="8">
    <location>
        <begin position="120"/>
        <end position="137"/>
    </location>
</feature>
<evidence type="ECO:0000256" key="3">
    <source>
        <dbReference type="ARBA" id="ARBA00022448"/>
    </source>
</evidence>
<keyword evidence="7 8" id="KW-0472">Membrane</keyword>
<sequence length="351" mass="37532">MQLFMIFSTLISVIIVSYYILKKYNPIFIFLFSGIILIIFAFYITGTPIPKSPTREDVSFLNVLLDSYAFIVATFKEQLSGTGLIIMSVAGFAAYMKHINASAKLAFLANKSLGKIQNKYLILSGTFVVGMALKIVISSYTGLLLLLLACIYPVLIALKIRPITAVCVLSLIALDYGPKDANKDAKKLGEDMVVILKGMAEIFVSVVSILIATSVFAKGIESLGGIGILVNAMKSFGEEGEFAWIAVLLSITILSFLVYFASVIMGSGIAAFNVFGKLAPDIATKLGIAPITLVLPIEIASCLGRAASPISGGILALAGFAKVSPMDIIKRTTPLLLIAMIINIAVAFYLS</sequence>
<dbReference type="InterPro" id="IPR018385">
    <property type="entry name" value="C4_dicarb_anaerob_car-like"/>
</dbReference>
<dbReference type="EMBL" id="JAQHXR010000001">
    <property type="protein sequence ID" value="MDA3968701.1"/>
    <property type="molecule type" value="Genomic_DNA"/>
</dbReference>
<evidence type="ECO:0000256" key="6">
    <source>
        <dbReference type="ARBA" id="ARBA00022989"/>
    </source>
</evidence>
<reference evidence="9 10" key="1">
    <citation type="submission" date="2023-01" db="EMBL/GenBank/DDBJ databases">
        <title>Description of Helicobacter ibis sp. nov. isolated from faecal droppings of black-faced ibis (Theristicus melanopis).</title>
        <authorList>
            <person name="Lopez-Cantillo M."/>
            <person name="Vidal-Veuthey B."/>
            <person name="Mella A."/>
            <person name="De La Haba R."/>
            <person name="Collado L."/>
        </authorList>
    </citation>
    <scope>NUCLEOTIDE SEQUENCE [LARGE SCALE GENOMIC DNA]</scope>
    <source>
        <strain evidence="9 10">A82</strain>
    </source>
</reference>
<dbReference type="NCBIfam" id="NF037994">
    <property type="entry name" value="DcuC_1"/>
    <property type="match status" value="1"/>
</dbReference>
<keyword evidence="6 8" id="KW-1133">Transmembrane helix</keyword>
<comment type="caution">
    <text evidence="9">The sequence shown here is derived from an EMBL/GenBank/DDBJ whole genome shotgun (WGS) entry which is preliminary data.</text>
</comment>
<keyword evidence="4" id="KW-1003">Cell membrane</keyword>
<dbReference type="InterPro" id="IPR004669">
    <property type="entry name" value="C4_dicarb_anaerob_car"/>
</dbReference>
<evidence type="ECO:0000256" key="1">
    <source>
        <dbReference type="ARBA" id="ARBA00004651"/>
    </source>
</evidence>
<evidence type="ECO:0000313" key="10">
    <source>
        <dbReference type="Proteomes" id="UP001210261"/>
    </source>
</evidence>
<dbReference type="Proteomes" id="UP001210261">
    <property type="component" value="Unassembled WGS sequence"/>
</dbReference>
<evidence type="ECO:0000313" key="9">
    <source>
        <dbReference type="EMBL" id="MDA3968701.1"/>
    </source>
</evidence>
<accession>A0ABT4VDB8</accession>
<dbReference type="PANTHER" id="PTHR42002">
    <property type="entry name" value="ANAEROBIC C4-DICARBOXYLATE TRANSPORTER DCUC-RELATED"/>
    <property type="match status" value="1"/>
</dbReference>
<dbReference type="Pfam" id="PF03606">
    <property type="entry name" value="DcuC"/>
    <property type="match status" value="2"/>
</dbReference>
<name>A0ABT4VDB8_9HELI</name>
<keyword evidence="3" id="KW-0813">Transport</keyword>
<feature type="transmembrane region" description="Helical" evidence="8">
    <location>
        <begin position="5"/>
        <end position="21"/>
    </location>
</feature>
<protein>
    <submittedName>
        <fullName evidence="9">C4-dicarboxylate transporter DcuC</fullName>
    </submittedName>
</protein>
<organism evidence="9 10">
    <name type="scientific">Helicobacter ibis</name>
    <dbReference type="NCBI Taxonomy" id="2962633"/>
    <lineage>
        <taxon>Bacteria</taxon>
        <taxon>Pseudomonadati</taxon>
        <taxon>Campylobacterota</taxon>
        <taxon>Epsilonproteobacteria</taxon>
        <taxon>Campylobacterales</taxon>
        <taxon>Helicobacteraceae</taxon>
        <taxon>Helicobacter</taxon>
    </lineage>
</organism>
<feature type="transmembrane region" description="Helical" evidence="8">
    <location>
        <begin position="143"/>
        <end position="174"/>
    </location>
</feature>
<feature type="transmembrane region" description="Helical" evidence="8">
    <location>
        <begin position="27"/>
        <end position="46"/>
    </location>
</feature>
<evidence type="ECO:0000256" key="7">
    <source>
        <dbReference type="ARBA" id="ARBA00023136"/>
    </source>
</evidence>
<keyword evidence="5 8" id="KW-0812">Transmembrane</keyword>
<feature type="transmembrane region" description="Helical" evidence="8">
    <location>
        <begin position="194"/>
        <end position="217"/>
    </location>
</feature>
<evidence type="ECO:0000256" key="4">
    <source>
        <dbReference type="ARBA" id="ARBA00022475"/>
    </source>
</evidence>
<dbReference type="RefSeq" id="WP_271020976.1">
    <property type="nucleotide sequence ID" value="NZ_JAQHXR010000001.1"/>
</dbReference>
<keyword evidence="10" id="KW-1185">Reference proteome</keyword>
<dbReference type="PANTHER" id="PTHR42002:SF2">
    <property type="entry name" value="ANAEROBIC C4-DICARBOXYLATE TRANSPORTER DCUC-RELATED"/>
    <property type="match status" value="1"/>
</dbReference>
<feature type="transmembrane region" description="Helical" evidence="8">
    <location>
        <begin position="332"/>
        <end position="350"/>
    </location>
</feature>
<comment type="subcellular location">
    <subcellularLocation>
        <location evidence="1">Cell membrane</location>
        <topology evidence="1">Multi-pass membrane protein</topology>
    </subcellularLocation>
</comment>
<evidence type="ECO:0000256" key="8">
    <source>
        <dbReference type="SAM" id="Phobius"/>
    </source>
</evidence>